<reference evidence="8 9" key="1">
    <citation type="submission" date="2016-10" db="EMBL/GenBank/DDBJ databases">
        <authorList>
            <person name="de Groot N.N."/>
        </authorList>
    </citation>
    <scope>NUCLEOTIDE SEQUENCE [LARGE SCALE GENOMIC DNA]</scope>
    <source>
        <strain evidence="8 9">DSM 18684</strain>
    </source>
</reference>
<dbReference type="Pfam" id="PF02518">
    <property type="entry name" value="HATPase_c"/>
    <property type="match status" value="1"/>
</dbReference>
<keyword evidence="3" id="KW-0808">Transferase</keyword>
<evidence type="ECO:0000313" key="8">
    <source>
        <dbReference type="EMBL" id="SFH37757.1"/>
    </source>
</evidence>
<dbReference type="Proteomes" id="UP000199666">
    <property type="component" value="Unassembled WGS sequence"/>
</dbReference>
<evidence type="ECO:0000256" key="3">
    <source>
        <dbReference type="ARBA" id="ARBA00022679"/>
    </source>
</evidence>
<dbReference type="STRING" id="414048.SAMN04489864_11062"/>
<evidence type="ECO:0000256" key="1">
    <source>
        <dbReference type="ARBA" id="ARBA00000085"/>
    </source>
</evidence>
<feature type="domain" description="Histidine kinase/HSP90-like ATPase" evidence="7">
    <location>
        <begin position="167"/>
        <end position="253"/>
    </location>
</feature>
<feature type="transmembrane region" description="Helical" evidence="6">
    <location>
        <begin position="12"/>
        <end position="33"/>
    </location>
</feature>
<keyword evidence="9" id="KW-1185">Reference proteome</keyword>
<evidence type="ECO:0000256" key="4">
    <source>
        <dbReference type="ARBA" id="ARBA00022777"/>
    </source>
</evidence>
<gene>
    <name evidence="8" type="ORF">SAMN04489864_11062</name>
</gene>
<dbReference type="SUPFAM" id="SSF55874">
    <property type="entry name" value="ATPase domain of HSP90 chaperone/DNA topoisomerase II/histidine kinase"/>
    <property type="match status" value="1"/>
</dbReference>
<dbReference type="AlphaFoldDB" id="A0A1I2ZIS4"/>
<keyword evidence="6" id="KW-0812">Transmembrane</keyword>
<keyword evidence="4" id="KW-0418">Kinase</keyword>
<dbReference type="InterPro" id="IPR003594">
    <property type="entry name" value="HATPase_dom"/>
</dbReference>
<keyword evidence="5" id="KW-0902">Two-component regulatory system</keyword>
<evidence type="ECO:0000259" key="7">
    <source>
        <dbReference type="Pfam" id="PF02518"/>
    </source>
</evidence>
<dbReference type="RefSeq" id="WP_090996460.1">
    <property type="nucleotide sequence ID" value="NZ_FOPP01000010.1"/>
</dbReference>
<sequence length="255" mass="29436">MNLDNKTLLLLVAAFTTILLLLTAVFVYVVYLFRNRKGEEYSAENIRLMEWNKSMVSEHERYLKELSTRFHNKVQQQTLHIKHMFGMARKQYGKSPATDFDEISELLDELFDDASQLTSSMNLEYLRSQSLVNLIERELEEAKRLDNIDYELDFADEPHLTEDVKIIVYRIAQEAIANIHKHAMASFIIVSMLHSNGKFILSIEDNGSGLNREQIYGAVTHGITNMRNRAAIINARFDISSEERNGTKITLQMTV</sequence>
<organism evidence="8 9">
    <name type="scientific">Pedobacter insulae</name>
    <dbReference type="NCBI Taxonomy" id="414048"/>
    <lineage>
        <taxon>Bacteria</taxon>
        <taxon>Pseudomonadati</taxon>
        <taxon>Bacteroidota</taxon>
        <taxon>Sphingobacteriia</taxon>
        <taxon>Sphingobacteriales</taxon>
        <taxon>Sphingobacteriaceae</taxon>
        <taxon>Pedobacter</taxon>
    </lineage>
</organism>
<evidence type="ECO:0000256" key="6">
    <source>
        <dbReference type="SAM" id="Phobius"/>
    </source>
</evidence>
<dbReference type="EMBL" id="FOPP01000010">
    <property type="protein sequence ID" value="SFH37757.1"/>
    <property type="molecule type" value="Genomic_DNA"/>
</dbReference>
<proteinExistence type="predicted"/>
<dbReference type="PANTHER" id="PTHR24421">
    <property type="entry name" value="NITRATE/NITRITE SENSOR PROTEIN NARX-RELATED"/>
    <property type="match status" value="1"/>
</dbReference>
<dbReference type="CDD" id="cd16917">
    <property type="entry name" value="HATPase_UhpB-NarQ-NarX-like"/>
    <property type="match status" value="1"/>
</dbReference>
<keyword evidence="6" id="KW-1133">Transmembrane helix</keyword>
<dbReference type="GO" id="GO:0004673">
    <property type="term" value="F:protein histidine kinase activity"/>
    <property type="evidence" value="ECO:0007669"/>
    <property type="project" value="UniProtKB-EC"/>
</dbReference>
<name>A0A1I2ZIS4_9SPHI</name>
<accession>A0A1I2ZIS4</accession>
<evidence type="ECO:0000256" key="5">
    <source>
        <dbReference type="ARBA" id="ARBA00023012"/>
    </source>
</evidence>
<dbReference type="GO" id="GO:0000160">
    <property type="term" value="P:phosphorelay signal transduction system"/>
    <property type="evidence" value="ECO:0007669"/>
    <property type="project" value="UniProtKB-KW"/>
</dbReference>
<keyword evidence="6" id="KW-0472">Membrane</keyword>
<dbReference type="OrthoDB" id="5401121at2"/>
<evidence type="ECO:0000313" key="9">
    <source>
        <dbReference type="Proteomes" id="UP000199666"/>
    </source>
</evidence>
<dbReference type="PANTHER" id="PTHR24421:SF10">
    <property type="entry name" value="NITRATE_NITRITE SENSOR PROTEIN NARQ"/>
    <property type="match status" value="1"/>
</dbReference>
<dbReference type="InterPro" id="IPR050482">
    <property type="entry name" value="Sensor_HK_TwoCompSys"/>
</dbReference>
<dbReference type="EC" id="2.7.13.3" evidence="2"/>
<evidence type="ECO:0000256" key="2">
    <source>
        <dbReference type="ARBA" id="ARBA00012438"/>
    </source>
</evidence>
<dbReference type="InterPro" id="IPR036890">
    <property type="entry name" value="HATPase_C_sf"/>
</dbReference>
<comment type="catalytic activity">
    <reaction evidence="1">
        <text>ATP + protein L-histidine = ADP + protein N-phospho-L-histidine.</text>
        <dbReference type="EC" id="2.7.13.3"/>
    </reaction>
</comment>
<dbReference type="Gene3D" id="3.30.565.10">
    <property type="entry name" value="Histidine kinase-like ATPase, C-terminal domain"/>
    <property type="match status" value="1"/>
</dbReference>
<protein>
    <recommendedName>
        <fullName evidence="2">histidine kinase</fullName>
        <ecNumber evidence="2">2.7.13.3</ecNumber>
    </recommendedName>
</protein>